<feature type="region of interest" description="Disordered" evidence="1">
    <location>
        <begin position="1"/>
        <end position="65"/>
    </location>
</feature>
<dbReference type="Proteomes" id="UP001141806">
    <property type="component" value="Unassembled WGS sequence"/>
</dbReference>
<feature type="compositionally biased region" description="Basic and acidic residues" evidence="1">
    <location>
        <begin position="22"/>
        <end position="32"/>
    </location>
</feature>
<keyword evidence="3" id="KW-1185">Reference proteome</keyword>
<dbReference type="EMBL" id="JAMYWD010000008">
    <property type="protein sequence ID" value="KAJ4962640.1"/>
    <property type="molecule type" value="Genomic_DNA"/>
</dbReference>
<accession>A0A9Q0HB99</accession>
<evidence type="ECO:0000256" key="1">
    <source>
        <dbReference type="SAM" id="MobiDB-lite"/>
    </source>
</evidence>
<feature type="compositionally biased region" description="Basic residues" evidence="1">
    <location>
        <begin position="1"/>
        <end position="11"/>
    </location>
</feature>
<protein>
    <recommendedName>
        <fullName evidence="4">Retrotransposon gag domain-containing protein</fullName>
    </recommendedName>
</protein>
<evidence type="ECO:0008006" key="4">
    <source>
        <dbReference type="Google" id="ProtNLM"/>
    </source>
</evidence>
<comment type="caution">
    <text evidence="2">The sequence shown here is derived from an EMBL/GenBank/DDBJ whole genome shotgun (WGS) entry which is preliminary data.</text>
</comment>
<name>A0A9Q0HB99_9MAGN</name>
<dbReference type="AlphaFoldDB" id="A0A9Q0HB99"/>
<dbReference type="OrthoDB" id="1686612at2759"/>
<organism evidence="2 3">
    <name type="scientific">Protea cynaroides</name>
    <dbReference type="NCBI Taxonomy" id="273540"/>
    <lineage>
        <taxon>Eukaryota</taxon>
        <taxon>Viridiplantae</taxon>
        <taxon>Streptophyta</taxon>
        <taxon>Embryophyta</taxon>
        <taxon>Tracheophyta</taxon>
        <taxon>Spermatophyta</taxon>
        <taxon>Magnoliopsida</taxon>
        <taxon>Proteales</taxon>
        <taxon>Proteaceae</taxon>
        <taxon>Protea</taxon>
    </lineage>
</organism>
<gene>
    <name evidence="2" type="ORF">NE237_022579</name>
</gene>
<evidence type="ECO:0000313" key="3">
    <source>
        <dbReference type="Proteomes" id="UP001141806"/>
    </source>
</evidence>
<proteinExistence type="predicted"/>
<evidence type="ECO:0000313" key="2">
    <source>
        <dbReference type="EMBL" id="KAJ4962640.1"/>
    </source>
</evidence>
<reference evidence="2" key="1">
    <citation type="journal article" date="2023" name="Plant J.">
        <title>The genome of the king protea, Protea cynaroides.</title>
        <authorList>
            <person name="Chang J."/>
            <person name="Duong T.A."/>
            <person name="Schoeman C."/>
            <person name="Ma X."/>
            <person name="Roodt D."/>
            <person name="Barker N."/>
            <person name="Li Z."/>
            <person name="Van de Peer Y."/>
            <person name="Mizrachi E."/>
        </authorList>
    </citation>
    <scope>NUCLEOTIDE SEQUENCE</scope>
    <source>
        <tissue evidence="2">Young leaves</tissue>
    </source>
</reference>
<sequence length="151" mass="17776">MAGRRVTRRGRNPIPPPPLVEENSHENPKRQENQNVVPPEANDQANLTNLPAPPTDLATMPKEYNGKPADPLWPAHWIDEMERYFMMMTVNEEEKMLCATFMRKGNAHHWWKSTQNYLLTKHAQLTWAIYKEAFFEKYFSRIFRDAMEESS</sequence>